<dbReference type="InterPro" id="IPR002316">
    <property type="entry name" value="Pro-tRNA-ligase_IIa"/>
</dbReference>
<feature type="domain" description="Aminoacyl-transfer RNA synthetases class-II family profile" evidence="11">
    <location>
        <begin position="62"/>
        <end position="490"/>
    </location>
</feature>
<reference evidence="12 13" key="1">
    <citation type="submission" date="2013-08" db="EMBL/GenBank/DDBJ databases">
        <title>An opportunistic ruminal bacterium that causes liver abscesses in cattle.</title>
        <authorList>
            <person name="Benahmed F.H."/>
            <person name="Rasmussen M."/>
            <person name="Harbottle H."/>
            <person name="Soppet D."/>
            <person name="Nagaraja T.G."/>
            <person name="Davidson M."/>
        </authorList>
    </citation>
    <scope>NUCLEOTIDE SEQUENCE [LARGE SCALE GENOMIC DNA]</scope>
    <source>
        <strain evidence="12 13">B35</strain>
    </source>
</reference>
<dbReference type="EMBL" id="AUZI01000007">
    <property type="protein sequence ID" value="KID50253.1"/>
    <property type="molecule type" value="Genomic_DNA"/>
</dbReference>
<dbReference type="NCBIfam" id="NF006625">
    <property type="entry name" value="PRK09194.1"/>
    <property type="match status" value="1"/>
</dbReference>
<name>A0A017H4G1_9FUSO</name>
<dbReference type="Proteomes" id="UP000031184">
    <property type="component" value="Unassembled WGS sequence"/>
</dbReference>
<dbReference type="CDD" id="cd00779">
    <property type="entry name" value="ProRS_core_prok"/>
    <property type="match status" value="1"/>
</dbReference>
<dbReference type="GO" id="GO:0005524">
    <property type="term" value="F:ATP binding"/>
    <property type="evidence" value="ECO:0007669"/>
    <property type="project" value="UniProtKB-UniRule"/>
</dbReference>
<dbReference type="SUPFAM" id="SSF52954">
    <property type="entry name" value="Class II aaRS ABD-related"/>
    <property type="match status" value="1"/>
</dbReference>
<dbReference type="InterPro" id="IPR044140">
    <property type="entry name" value="ProRS_anticodon_short"/>
</dbReference>
<dbReference type="InterPro" id="IPR006195">
    <property type="entry name" value="aa-tRNA-synth_II"/>
</dbReference>
<evidence type="ECO:0000256" key="3">
    <source>
        <dbReference type="ARBA" id="ARBA00022490"/>
    </source>
</evidence>
<evidence type="ECO:0000313" key="12">
    <source>
        <dbReference type="EMBL" id="KID50253.1"/>
    </source>
</evidence>
<dbReference type="GO" id="GO:0004827">
    <property type="term" value="F:proline-tRNA ligase activity"/>
    <property type="evidence" value="ECO:0007669"/>
    <property type="project" value="UniProtKB-UniRule"/>
</dbReference>
<evidence type="ECO:0000259" key="11">
    <source>
        <dbReference type="PROSITE" id="PS50862"/>
    </source>
</evidence>
<dbReference type="PROSITE" id="PS50862">
    <property type="entry name" value="AA_TRNA_LIGASE_II"/>
    <property type="match status" value="1"/>
</dbReference>
<proteinExistence type="inferred from homology"/>
<dbReference type="Pfam" id="PF03129">
    <property type="entry name" value="HGTP_anticodon"/>
    <property type="match status" value="1"/>
</dbReference>
<comment type="catalytic activity">
    <reaction evidence="9 10">
        <text>tRNA(Pro) + L-proline + ATP = L-prolyl-tRNA(Pro) + AMP + diphosphate</text>
        <dbReference type="Rhea" id="RHEA:14305"/>
        <dbReference type="Rhea" id="RHEA-COMP:9700"/>
        <dbReference type="Rhea" id="RHEA-COMP:9702"/>
        <dbReference type="ChEBI" id="CHEBI:30616"/>
        <dbReference type="ChEBI" id="CHEBI:33019"/>
        <dbReference type="ChEBI" id="CHEBI:60039"/>
        <dbReference type="ChEBI" id="CHEBI:78442"/>
        <dbReference type="ChEBI" id="CHEBI:78532"/>
        <dbReference type="ChEBI" id="CHEBI:456215"/>
        <dbReference type="EC" id="6.1.1.15"/>
    </reaction>
</comment>
<evidence type="ECO:0000313" key="13">
    <source>
        <dbReference type="Proteomes" id="UP000031184"/>
    </source>
</evidence>
<evidence type="ECO:0000256" key="9">
    <source>
        <dbReference type="ARBA" id="ARBA00047671"/>
    </source>
</evidence>
<gene>
    <name evidence="10" type="primary">proS</name>
    <name evidence="12" type="ORF">C095_01005</name>
</gene>
<dbReference type="PATRIC" id="fig|1226633.4.peg.198"/>
<protein>
    <recommendedName>
        <fullName evidence="10">Proline--tRNA ligase</fullName>
        <ecNumber evidence="10">6.1.1.15</ecNumber>
    </recommendedName>
    <alternativeName>
        <fullName evidence="10">Prolyl-tRNA synthetase</fullName>
        <shortName evidence="10">ProRS</shortName>
    </alternativeName>
</protein>
<dbReference type="InterPro" id="IPR045864">
    <property type="entry name" value="aa-tRNA-synth_II/BPL/LPL"/>
</dbReference>
<comment type="domain">
    <text evidence="10">Consists of three domains: the N-terminal catalytic domain, the editing domain and the C-terminal anticodon-binding domain.</text>
</comment>
<dbReference type="SUPFAM" id="SSF55681">
    <property type="entry name" value="Class II aaRS and biotin synthetases"/>
    <property type="match status" value="1"/>
</dbReference>
<comment type="caution">
    <text evidence="12">The sequence shown here is derived from an EMBL/GenBank/DDBJ whole genome shotgun (WGS) entry which is preliminary data.</text>
</comment>
<dbReference type="AlphaFoldDB" id="A0A017H4G1"/>
<keyword evidence="8 10" id="KW-0030">Aminoacyl-tRNA synthetase</keyword>
<accession>A0A017H4G1</accession>
<sequence length="593" mass="67258">MFKKIKNCDRIEMEKIEKYGGKSKMRFSKAYIKTLKETPKEAEIISHQLLLRAGMIKKLASGLYTYLPLGFRTLKKVENIIREEMDRAGSQELLMPVLQPAELWRESGRWNVMGEEMVRLKDRHQRDFVLGPTNEEVITDIVRNDISSYKSLPINLYHIQTKVRDERRPRFGLMRSREFIMKDAYSFHTSQESLDEEFENMKNTYTRIFERCGLKFRPVEADSGAIGGSGSQEFHVLAESGEDEIIYSDGCSYAANVETAVSKVENPPKEEEKEIRLVSTPNISTIEDLSNFLKVPKHKTVKAMMYKDLGTDRFAMVLIRGDFEVNEVKLKNALDAVAIDLASDEEIEVLGFTKGYIGPYGLQNKNFTLIVDPTVLGVSNHILGGNQKDSHYINANYGRDYTADMIKDIRLVKAGEDCPKSNGKLHSARGIECGHIFKLGDKYSKALGASYLDEKGESKIMLMGCYGIGVGRTMAAAIEQNYDENGIIWPTALAPYLVDVIPANIKNTEQMKLAEKIYENLNKEHLDAMIDDRDERPGFKFKDADLIGFPFKIICGKKAAENIVELKIRKTGETLEVSADEVIPTIKELQTRY</sequence>
<dbReference type="Pfam" id="PF04073">
    <property type="entry name" value="tRNA_edit"/>
    <property type="match status" value="1"/>
</dbReference>
<dbReference type="InterPro" id="IPR004154">
    <property type="entry name" value="Anticodon-bd"/>
</dbReference>
<dbReference type="NCBIfam" id="TIGR00409">
    <property type="entry name" value="proS_fam_II"/>
    <property type="match status" value="1"/>
</dbReference>
<dbReference type="CDD" id="cd04334">
    <property type="entry name" value="ProRS-INS"/>
    <property type="match status" value="1"/>
</dbReference>
<keyword evidence="7 10" id="KW-0648">Protein biosynthesis</keyword>
<dbReference type="GO" id="GO:0006433">
    <property type="term" value="P:prolyl-tRNA aminoacylation"/>
    <property type="evidence" value="ECO:0007669"/>
    <property type="project" value="UniProtKB-UniRule"/>
</dbReference>
<dbReference type="HAMAP" id="MF_01569">
    <property type="entry name" value="Pro_tRNA_synth_type1"/>
    <property type="match status" value="1"/>
</dbReference>
<dbReference type="SUPFAM" id="SSF55826">
    <property type="entry name" value="YbaK/ProRS associated domain"/>
    <property type="match status" value="1"/>
</dbReference>
<keyword evidence="3 10" id="KW-0963">Cytoplasm</keyword>
<dbReference type="PRINTS" id="PR01046">
    <property type="entry name" value="TRNASYNTHPRO"/>
</dbReference>
<dbReference type="FunFam" id="3.30.930.10:FF:000043">
    <property type="entry name" value="Proline--tRNA ligase"/>
    <property type="match status" value="1"/>
</dbReference>
<dbReference type="InterPro" id="IPR007214">
    <property type="entry name" value="YbaK/aa-tRNA-synth-assoc-dom"/>
</dbReference>
<dbReference type="InterPro" id="IPR004500">
    <property type="entry name" value="Pro-tRNA-synth_IIa_bac-type"/>
</dbReference>
<dbReference type="InterPro" id="IPR033730">
    <property type="entry name" value="ProRS_core_prok"/>
</dbReference>
<evidence type="ECO:0000256" key="10">
    <source>
        <dbReference type="HAMAP-Rule" id="MF_01569"/>
    </source>
</evidence>
<dbReference type="InterPro" id="IPR036754">
    <property type="entry name" value="YbaK/aa-tRNA-synt-asso_dom_sf"/>
</dbReference>
<evidence type="ECO:0000256" key="5">
    <source>
        <dbReference type="ARBA" id="ARBA00022741"/>
    </source>
</evidence>
<dbReference type="Pfam" id="PF00587">
    <property type="entry name" value="tRNA-synt_2b"/>
    <property type="match status" value="1"/>
</dbReference>
<dbReference type="EC" id="6.1.1.15" evidence="10"/>
<comment type="similarity">
    <text evidence="10">Belongs to the class-II aminoacyl-tRNA synthetase family. ProS type 1 subfamily.</text>
</comment>
<evidence type="ECO:0000256" key="7">
    <source>
        <dbReference type="ARBA" id="ARBA00022917"/>
    </source>
</evidence>
<dbReference type="GO" id="GO:0005829">
    <property type="term" value="C:cytosol"/>
    <property type="evidence" value="ECO:0007669"/>
    <property type="project" value="TreeGrafter"/>
</dbReference>
<evidence type="ECO:0000256" key="6">
    <source>
        <dbReference type="ARBA" id="ARBA00022840"/>
    </source>
</evidence>
<keyword evidence="6 10" id="KW-0067">ATP-binding</keyword>
<dbReference type="InterPro" id="IPR023717">
    <property type="entry name" value="Pro-tRNA-Synthase_IIa_type1"/>
</dbReference>
<organism evidence="12 13">
    <name type="scientific">Fusobacterium necrophorum subsp. funduliforme B35</name>
    <dbReference type="NCBI Taxonomy" id="1226633"/>
    <lineage>
        <taxon>Bacteria</taxon>
        <taxon>Fusobacteriati</taxon>
        <taxon>Fusobacteriota</taxon>
        <taxon>Fusobacteriia</taxon>
        <taxon>Fusobacteriales</taxon>
        <taxon>Fusobacteriaceae</taxon>
        <taxon>Fusobacterium</taxon>
    </lineage>
</organism>
<dbReference type="InterPro" id="IPR002314">
    <property type="entry name" value="aa-tRNA-synt_IIb"/>
</dbReference>
<evidence type="ECO:0000256" key="4">
    <source>
        <dbReference type="ARBA" id="ARBA00022598"/>
    </source>
</evidence>
<dbReference type="PANTHER" id="PTHR42753:SF2">
    <property type="entry name" value="PROLINE--TRNA LIGASE"/>
    <property type="match status" value="1"/>
</dbReference>
<dbReference type="Gene3D" id="3.40.50.800">
    <property type="entry name" value="Anticodon-binding domain"/>
    <property type="match status" value="1"/>
</dbReference>
<dbReference type="GO" id="GO:0002161">
    <property type="term" value="F:aminoacyl-tRNA deacylase activity"/>
    <property type="evidence" value="ECO:0007669"/>
    <property type="project" value="InterPro"/>
</dbReference>
<dbReference type="FunFam" id="3.40.50.800:FF:000011">
    <property type="entry name" value="Proline--tRNA ligase"/>
    <property type="match status" value="1"/>
</dbReference>
<comment type="function">
    <text evidence="10">Catalyzes the attachment of proline to tRNA(Pro) in a two-step reaction: proline is first activated by ATP to form Pro-AMP and then transferred to the acceptor end of tRNA(Pro). As ProRS can inadvertently accommodate and process non-cognate amino acids such as alanine and cysteine, to avoid such errors it has two additional distinct editing activities against alanine. One activity is designated as 'pretransfer' editing and involves the tRNA(Pro)-independent hydrolysis of activated Ala-AMP. The other activity is designated 'posttransfer' editing and involves deacylation of mischarged Ala-tRNA(Pro). The misacylated Cys-tRNA(Pro) is not edited by ProRS.</text>
</comment>
<dbReference type="CDD" id="cd00861">
    <property type="entry name" value="ProRS_anticodon_short"/>
    <property type="match status" value="1"/>
</dbReference>
<dbReference type="InterPro" id="IPR050062">
    <property type="entry name" value="Pro-tRNA_synthetase"/>
</dbReference>
<dbReference type="InterPro" id="IPR036621">
    <property type="entry name" value="Anticodon-bd_dom_sf"/>
</dbReference>
<comment type="subcellular location">
    <subcellularLocation>
        <location evidence="1 10">Cytoplasm</location>
    </subcellularLocation>
</comment>
<keyword evidence="5 10" id="KW-0547">Nucleotide-binding</keyword>
<comment type="subunit">
    <text evidence="2 10">Homodimer.</text>
</comment>
<evidence type="ECO:0000256" key="8">
    <source>
        <dbReference type="ARBA" id="ARBA00023146"/>
    </source>
</evidence>
<keyword evidence="4 10" id="KW-0436">Ligase</keyword>
<dbReference type="Gene3D" id="3.30.930.10">
    <property type="entry name" value="Bira Bifunctional Protein, Domain 2"/>
    <property type="match status" value="2"/>
</dbReference>
<dbReference type="PANTHER" id="PTHR42753">
    <property type="entry name" value="MITOCHONDRIAL RIBOSOME PROTEIN L39/PROLYL-TRNA LIGASE FAMILY MEMBER"/>
    <property type="match status" value="1"/>
</dbReference>
<evidence type="ECO:0000256" key="1">
    <source>
        <dbReference type="ARBA" id="ARBA00004496"/>
    </source>
</evidence>
<dbReference type="PIRSF" id="PIRSF001535">
    <property type="entry name" value="ProRS_1"/>
    <property type="match status" value="1"/>
</dbReference>
<evidence type="ECO:0000256" key="2">
    <source>
        <dbReference type="ARBA" id="ARBA00011738"/>
    </source>
</evidence>